<comment type="similarity">
    <text evidence="7 11">Belongs to the DEAD box helicase family.</text>
</comment>
<dbReference type="EMBL" id="WKPI01000001">
    <property type="protein sequence ID" value="MSC31524.1"/>
    <property type="molecule type" value="Genomic_DNA"/>
</dbReference>
<keyword evidence="19" id="KW-1185">Reference proteome</keyword>
<evidence type="ECO:0000313" key="16">
    <source>
        <dbReference type="EMBL" id="MSA87729.1"/>
    </source>
</evidence>
<evidence type="ECO:0000256" key="9">
    <source>
        <dbReference type="ARBA" id="ARBA00067932"/>
    </source>
</evidence>
<organism evidence="16 18">
    <name type="scientific">Holdemania massiliensis</name>
    <dbReference type="NCBI Taxonomy" id="1468449"/>
    <lineage>
        <taxon>Bacteria</taxon>
        <taxon>Bacillati</taxon>
        <taxon>Bacillota</taxon>
        <taxon>Erysipelotrichia</taxon>
        <taxon>Erysipelotrichales</taxon>
        <taxon>Erysipelotrichaceae</taxon>
        <taxon>Holdemania</taxon>
    </lineage>
</organism>
<dbReference type="InterPro" id="IPR011545">
    <property type="entry name" value="DEAD/DEAH_box_helicase_dom"/>
</dbReference>
<evidence type="ECO:0000259" key="13">
    <source>
        <dbReference type="PROSITE" id="PS51192"/>
    </source>
</evidence>
<dbReference type="PANTHER" id="PTHR47959">
    <property type="entry name" value="ATP-DEPENDENT RNA HELICASE RHLE-RELATED"/>
    <property type="match status" value="1"/>
</dbReference>
<keyword evidence="5 11" id="KW-0347">Helicase</keyword>
<dbReference type="InterPro" id="IPR001650">
    <property type="entry name" value="Helicase_C-like"/>
</dbReference>
<feature type="compositionally biased region" description="Basic and acidic residues" evidence="12">
    <location>
        <begin position="388"/>
        <end position="399"/>
    </location>
</feature>
<dbReference type="AlphaFoldDB" id="A0A6N7S1V4"/>
<dbReference type="PROSITE" id="PS00039">
    <property type="entry name" value="DEAD_ATP_HELICASE"/>
    <property type="match status" value="1"/>
</dbReference>
<dbReference type="Proteomes" id="UP000480929">
    <property type="component" value="Unassembled WGS sequence"/>
</dbReference>
<gene>
    <name evidence="17" type="ORF">GKD88_00080</name>
    <name evidence="16" type="ORF">GKE08_00075</name>
</gene>
<keyword evidence="6 11" id="KW-0067">ATP-binding</keyword>
<comment type="caution">
    <text evidence="16">The sequence shown here is derived from an EMBL/GenBank/DDBJ whole genome shotgun (WGS) entry which is preliminary data.</text>
</comment>
<keyword evidence="2" id="KW-0963">Cytoplasm</keyword>
<dbReference type="InterPro" id="IPR050079">
    <property type="entry name" value="DEAD_box_RNA_helicase"/>
</dbReference>
<dbReference type="PROSITE" id="PS51192">
    <property type="entry name" value="HELICASE_ATP_BIND_1"/>
    <property type="match status" value="1"/>
</dbReference>
<dbReference type="PROSITE" id="PS51195">
    <property type="entry name" value="Q_MOTIF"/>
    <property type="match status" value="1"/>
</dbReference>
<dbReference type="EC" id="3.6.4.13" evidence="1"/>
<evidence type="ECO:0000256" key="12">
    <source>
        <dbReference type="SAM" id="MobiDB-lite"/>
    </source>
</evidence>
<keyword evidence="3 11" id="KW-0547">Nucleotide-binding</keyword>
<evidence type="ECO:0000313" key="19">
    <source>
        <dbReference type="Proteomes" id="UP000480929"/>
    </source>
</evidence>
<dbReference type="CDD" id="cd00268">
    <property type="entry name" value="DEADc"/>
    <property type="match status" value="1"/>
</dbReference>
<dbReference type="OrthoDB" id="9805696at2"/>
<dbReference type="GO" id="GO:0003724">
    <property type="term" value="F:RNA helicase activity"/>
    <property type="evidence" value="ECO:0007669"/>
    <property type="project" value="UniProtKB-EC"/>
</dbReference>
<dbReference type="GO" id="GO:0003723">
    <property type="term" value="F:RNA binding"/>
    <property type="evidence" value="ECO:0007669"/>
    <property type="project" value="UniProtKB-ARBA"/>
</dbReference>
<dbReference type="PROSITE" id="PS51194">
    <property type="entry name" value="HELICASE_CTER"/>
    <property type="match status" value="1"/>
</dbReference>
<sequence>MKFEELSINPGILRNCRKMGYTTPTKIQQKAIPPVLEGRDLLGLAQTGTGKTAAFALPILDRLAKAPVKGKRPVRALVLTPTRELAIQIVDNFHRYGESLPLKTTVIFGGVKQGAQVEQLKRGTDVLIATPGRLLDLVGQGLLDLGQVEIFVLDEADRMLDMGFIHDVKKISALLVNKQQTLLFSATMPKEISGLAASLLKNPVRVEATPVSTPIEKIEQAVYFVEKKDKSALLMELLKDKSVTSALVFTRTKHEADKVVRVLNKGHVKAMAIHGNKSQNARQNALAAFKNHQIRVLVATDIAARGIDIERLSHVVNFNIPNISETYVHRIGRTARAGESGVAISFCQTDERPYLKDIEKLIRYTIPVRKAPKINQESVMTLAELEARNQSEAKSEAKRPGSSKAVRTQTRNEQKSAASQRSARRRFAGQGKSETAHQ</sequence>
<dbReference type="CDD" id="cd18787">
    <property type="entry name" value="SF2_C_DEAD"/>
    <property type="match status" value="1"/>
</dbReference>
<dbReference type="GO" id="GO:0016787">
    <property type="term" value="F:hydrolase activity"/>
    <property type="evidence" value="ECO:0007669"/>
    <property type="project" value="UniProtKB-KW"/>
</dbReference>
<feature type="short sequence motif" description="Q motif" evidence="10">
    <location>
        <begin position="1"/>
        <end position="29"/>
    </location>
</feature>
<dbReference type="Gene3D" id="3.40.50.300">
    <property type="entry name" value="P-loop containing nucleotide triphosphate hydrolases"/>
    <property type="match status" value="2"/>
</dbReference>
<evidence type="ECO:0000313" key="18">
    <source>
        <dbReference type="Proteomes" id="UP000433575"/>
    </source>
</evidence>
<evidence type="ECO:0000256" key="3">
    <source>
        <dbReference type="ARBA" id="ARBA00022741"/>
    </source>
</evidence>
<reference evidence="18 19" key="1">
    <citation type="journal article" date="2019" name="Nat. Med.">
        <title>A library of human gut bacterial isolates paired with longitudinal multiomics data enables mechanistic microbiome research.</title>
        <authorList>
            <person name="Poyet M."/>
            <person name="Groussin M."/>
            <person name="Gibbons S.M."/>
            <person name="Avila-Pacheco J."/>
            <person name="Jiang X."/>
            <person name="Kearney S.M."/>
            <person name="Perrotta A.R."/>
            <person name="Berdy B."/>
            <person name="Zhao S."/>
            <person name="Lieberman T.D."/>
            <person name="Swanson P.K."/>
            <person name="Smith M."/>
            <person name="Roesemann S."/>
            <person name="Alexander J.E."/>
            <person name="Rich S.A."/>
            <person name="Livny J."/>
            <person name="Vlamakis H."/>
            <person name="Clish C."/>
            <person name="Bullock K."/>
            <person name="Deik A."/>
            <person name="Scott J."/>
            <person name="Pierce K.A."/>
            <person name="Xavier R.J."/>
            <person name="Alm E.J."/>
        </authorList>
    </citation>
    <scope>NUCLEOTIDE SEQUENCE [LARGE SCALE GENOMIC DNA]</scope>
    <source>
        <strain evidence="16 18">BIOML-A4</strain>
        <strain evidence="17 19">BIOML-A5</strain>
    </source>
</reference>
<evidence type="ECO:0000313" key="17">
    <source>
        <dbReference type="EMBL" id="MSC31524.1"/>
    </source>
</evidence>
<comment type="catalytic activity">
    <reaction evidence="8">
        <text>ATP + H2O = ADP + phosphate + H(+)</text>
        <dbReference type="Rhea" id="RHEA:13065"/>
        <dbReference type="ChEBI" id="CHEBI:15377"/>
        <dbReference type="ChEBI" id="CHEBI:15378"/>
        <dbReference type="ChEBI" id="CHEBI:30616"/>
        <dbReference type="ChEBI" id="CHEBI:43474"/>
        <dbReference type="ChEBI" id="CHEBI:456216"/>
        <dbReference type="EC" id="3.6.4.13"/>
    </reaction>
</comment>
<dbReference type="FunFam" id="3.40.50.300:FF:000108">
    <property type="entry name" value="ATP-dependent RNA helicase RhlE"/>
    <property type="match status" value="1"/>
</dbReference>
<dbReference type="SUPFAM" id="SSF52540">
    <property type="entry name" value="P-loop containing nucleoside triphosphate hydrolases"/>
    <property type="match status" value="1"/>
</dbReference>
<evidence type="ECO:0000259" key="14">
    <source>
        <dbReference type="PROSITE" id="PS51194"/>
    </source>
</evidence>
<dbReference type="GO" id="GO:0005829">
    <property type="term" value="C:cytosol"/>
    <property type="evidence" value="ECO:0007669"/>
    <property type="project" value="TreeGrafter"/>
</dbReference>
<dbReference type="GO" id="GO:0005524">
    <property type="term" value="F:ATP binding"/>
    <property type="evidence" value="ECO:0007669"/>
    <property type="project" value="UniProtKB-KW"/>
</dbReference>
<proteinExistence type="inferred from homology"/>
<name>A0A6N7S1V4_9FIRM</name>
<evidence type="ECO:0000256" key="5">
    <source>
        <dbReference type="ARBA" id="ARBA00022806"/>
    </source>
</evidence>
<keyword evidence="4 11" id="KW-0378">Hydrolase</keyword>
<evidence type="ECO:0000256" key="10">
    <source>
        <dbReference type="PROSITE-ProRule" id="PRU00552"/>
    </source>
</evidence>
<dbReference type="RefSeq" id="WP_154237445.1">
    <property type="nucleotide sequence ID" value="NZ_WKPI01000001.1"/>
</dbReference>
<feature type="region of interest" description="Disordered" evidence="12">
    <location>
        <begin position="388"/>
        <end position="438"/>
    </location>
</feature>
<evidence type="ECO:0000256" key="1">
    <source>
        <dbReference type="ARBA" id="ARBA00012552"/>
    </source>
</evidence>
<dbReference type="Pfam" id="PF00270">
    <property type="entry name" value="DEAD"/>
    <property type="match status" value="1"/>
</dbReference>
<evidence type="ECO:0000256" key="7">
    <source>
        <dbReference type="ARBA" id="ARBA00038437"/>
    </source>
</evidence>
<dbReference type="PANTHER" id="PTHR47959:SF13">
    <property type="entry name" value="ATP-DEPENDENT RNA HELICASE RHLE"/>
    <property type="match status" value="1"/>
</dbReference>
<evidence type="ECO:0000256" key="2">
    <source>
        <dbReference type="ARBA" id="ARBA00022490"/>
    </source>
</evidence>
<protein>
    <recommendedName>
        <fullName evidence="9">ATP-dependent RNA helicase CshA</fullName>
        <ecNumber evidence="1">3.6.4.13</ecNumber>
    </recommendedName>
</protein>
<dbReference type="InterPro" id="IPR014001">
    <property type="entry name" value="Helicase_ATP-bd"/>
</dbReference>
<feature type="domain" description="Helicase ATP-binding" evidence="13">
    <location>
        <begin position="32"/>
        <end position="206"/>
    </location>
</feature>
<evidence type="ECO:0000259" key="15">
    <source>
        <dbReference type="PROSITE" id="PS51195"/>
    </source>
</evidence>
<dbReference type="Proteomes" id="UP000433575">
    <property type="component" value="Unassembled WGS sequence"/>
</dbReference>
<evidence type="ECO:0000256" key="6">
    <source>
        <dbReference type="ARBA" id="ARBA00022840"/>
    </source>
</evidence>
<accession>A0A6N7S1V4</accession>
<dbReference type="InterPro" id="IPR044742">
    <property type="entry name" value="DEAD/DEAH_RhlB"/>
</dbReference>
<dbReference type="InterPro" id="IPR027417">
    <property type="entry name" value="P-loop_NTPase"/>
</dbReference>
<dbReference type="Pfam" id="PF00271">
    <property type="entry name" value="Helicase_C"/>
    <property type="match status" value="1"/>
</dbReference>
<evidence type="ECO:0000256" key="4">
    <source>
        <dbReference type="ARBA" id="ARBA00022801"/>
    </source>
</evidence>
<dbReference type="EMBL" id="WKPJ01000001">
    <property type="protein sequence ID" value="MSA87729.1"/>
    <property type="molecule type" value="Genomic_DNA"/>
</dbReference>
<feature type="domain" description="Helicase C-terminal" evidence="14">
    <location>
        <begin position="217"/>
        <end position="386"/>
    </location>
</feature>
<evidence type="ECO:0000256" key="11">
    <source>
        <dbReference type="RuleBase" id="RU000492"/>
    </source>
</evidence>
<dbReference type="SMART" id="SM00487">
    <property type="entry name" value="DEXDc"/>
    <property type="match status" value="1"/>
</dbReference>
<dbReference type="SMART" id="SM00490">
    <property type="entry name" value="HELICc"/>
    <property type="match status" value="1"/>
</dbReference>
<evidence type="ECO:0000256" key="8">
    <source>
        <dbReference type="ARBA" id="ARBA00047984"/>
    </source>
</evidence>
<dbReference type="InterPro" id="IPR000629">
    <property type="entry name" value="RNA-helicase_DEAD-box_CS"/>
</dbReference>
<dbReference type="InterPro" id="IPR014014">
    <property type="entry name" value="RNA_helicase_DEAD_Q_motif"/>
</dbReference>
<feature type="domain" description="DEAD-box RNA helicase Q" evidence="15">
    <location>
        <begin position="1"/>
        <end position="29"/>
    </location>
</feature>